<gene>
    <name evidence="3" type="ORF">QWJ41_03130</name>
</gene>
<feature type="region of interest" description="Disordered" evidence="1">
    <location>
        <begin position="220"/>
        <end position="310"/>
    </location>
</feature>
<proteinExistence type="predicted"/>
<feature type="compositionally biased region" description="Low complexity" evidence="1">
    <location>
        <begin position="267"/>
        <end position="276"/>
    </location>
</feature>
<evidence type="ECO:0000256" key="1">
    <source>
        <dbReference type="SAM" id="MobiDB-lite"/>
    </source>
</evidence>
<comment type="caution">
    <text evidence="3">The sequence shown here is derived from an EMBL/GenBank/DDBJ whole genome shotgun (WGS) entry which is preliminary data.</text>
</comment>
<evidence type="ECO:0000313" key="4">
    <source>
        <dbReference type="Proteomes" id="UP001168363"/>
    </source>
</evidence>
<feature type="compositionally biased region" description="Basic and acidic residues" evidence="1">
    <location>
        <begin position="220"/>
        <end position="230"/>
    </location>
</feature>
<feature type="compositionally biased region" description="Low complexity" evidence="1">
    <location>
        <begin position="246"/>
        <end position="255"/>
    </location>
</feature>
<keyword evidence="2" id="KW-0732">Signal</keyword>
<feature type="compositionally biased region" description="Basic and acidic residues" evidence="1">
    <location>
        <begin position="292"/>
        <end position="301"/>
    </location>
</feature>
<protein>
    <recommendedName>
        <fullName evidence="5">Big-1 domain-containing protein</fullName>
    </recommendedName>
</protein>
<reference evidence="3" key="1">
    <citation type="submission" date="2023-06" db="EMBL/GenBank/DDBJ databases">
        <title>Genome sequence of Nocardioides sp. SOB44.</title>
        <authorList>
            <person name="Zhang G."/>
        </authorList>
    </citation>
    <scope>NUCLEOTIDE SEQUENCE</scope>
    <source>
        <strain evidence="3">SOB44</strain>
    </source>
</reference>
<dbReference type="InterPro" id="IPR013783">
    <property type="entry name" value="Ig-like_fold"/>
</dbReference>
<dbReference type="Gene3D" id="2.60.40.10">
    <property type="entry name" value="Immunoglobulins"/>
    <property type="match status" value="1"/>
</dbReference>
<evidence type="ECO:0000313" key="3">
    <source>
        <dbReference type="EMBL" id="MDO3394701.1"/>
    </source>
</evidence>
<feature type="compositionally biased region" description="Gly residues" evidence="1">
    <location>
        <begin position="256"/>
        <end position="266"/>
    </location>
</feature>
<keyword evidence="4" id="KW-1185">Reference proteome</keyword>
<organism evidence="3 4">
    <name type="scientific">Nocardioides cremeus</name>
    <dbReference type="NCBI Taxonomy" id="3058044"/>
    <lineage>
        <taxon>Bacteria</taxon>
        <taxon>Bacillati</taxon>
        <taxon>Actinomycetota</taxon>
        <taxon>Actinomycetes</taxon>
        <taxon>Propionibacteriales</taxon>
        <taxon>Nocardioidaceae</taxon>
        <taxon>Nocardioides</taxon>
    </lineage>
</organism>
<dbReference type="RefSeq" id="WP_302705717.1">
    <property type="nucleotide sequence ID" value="NZ_JAULSC010000002.1"/>
</dbReference>
<feature type="compositionally biased region" description="Pro residues" evidence="1">
    <location>
        <begin position="44"/>
        <end position="54"/>
    </location>
</feature>
<dbReference type="EMBL" id="JAULSC010000002">
    <property type="protein sequence ID" value="MDO3394701.1"/>
    <property type="molecule type" value="Genomic_DNA"/>
</dbReference>
<evidence type="ECO:0008006" key="5">
    <source>
        <dbReference type="Google" id="ProtNLM"/>
    </source>
</evidence>
<feature type="signal peptide" evidence="2">
    <location>
        <begin position="1"/>
        <end position="39"/>
    </location>
</feature>
<sequence length="310" mass="32667">MHLGAARSPRPVRPRPRRLLPALVLALGLALAVPATGHAGVDPDPGPDPGPGPGAEPRTTVLSADAPARYAGSQVPVRLVLTDEAGAPVPGAVLRLERRRDGVWSEVPAGPTDETGTATAEVEAARAPKDNRVRASYDGDEAHAASGTGMVRLPLRRRNADVRLRGPSSVVDEQSVRLRLRVTTGAGEPVEGPVRLERRAGRRWVDQERLRLDERGRAATRVAPREDTRYRARVLQRPWLSSGTNRAPPRQPAAGHAGGAPGGGPGSAPVAARAAPGRGGGAAREGLTHPGRRLEADDRPQLARRLPRGP</sequence>
<feature type="chain" id="PRO_5046549072" description="Big-1 domain-containing protein" evidence="2">
    <location>
        <begin position="40"/>
        <end position="310"/>
    </location>
</feature>
<dbReference type="Proteomes" id="UP001168363">
    <property type="component" value="Unassembled WGS sequence"/>
</dbReference>
<evidence type="ECO:0000256" key="2">
    <source>
        <dbReference type="SAM" id="SignalP"/>
    </source>
</evidence>
<feature type="region of interest" description="Disordered" evidence="1">
    <location>
        <begin position="36"/>
        <end position="67"/>
    </location>
</feature>
<name>A0ABT8TL70_9ACTN</name>
<accession>A0ABT8TL70</accession>